<name>A0ABW0MBP8_9BURK</name>
<reference evidence="3" key="1">
    <citation type="journal article" date="2019" name="Int. J. Syst. Evol. Microbiol.">
        <title>The Global Catalogue of Microorganisms (GCM) 10K type strain sequencing project: providing services to taxonomists for standard genome sequencing and annotation.</title>
        <authorList>
            <consortium name="The Broad Institute Genomics Platform"/>
            <consortium name="The Broad Institute Genome Sequencing Center for Infectious Disease"/>
            <person name="Wu L."/>
            <person name="Ma J."/>
        </authorList>
    </citation>
    <scope>NUCLEOTIDE SEQUENCE [LARGE SCALE GENOMIC DNA]</scope>
    <source>
        <strain evidence="3">JCM 17066</strain>
    </source>
</reference>
<comment type="caution">
    <text evidence="2">The sequence shown here is derived from an EMBL/GenBank/DDBJ whole genome shotgun (WGS) entry which is preliminary data.</text>
</comment>
<dbReference type="EMBL" id="JBHSMT010000028">
    <property type="protein sequence ID" value="MFC5475649.1"/>
    <property type="molecule type" value="Genomic_DNA"/>
</dbReference>
<gene>
    <name evidence="2" type="ORF">ACFPM8_16935</name>
</gene>
<keyword evidence="3" id="KW-1185">Reference proteome</keyword>
<dbReference type="SUPFAM" id="SSF46785">
    <property type="entry name" value="Winged helix' DNA-binding domain"/>
    <property type="match status" value="1"/>
</dbReference>
<dbReference type="Pfam" id="PF02082">
    <property type="entry name" value="Rrf2"/>
    <property type="match status" value="1"/>
</dbReference>
<dbReference type="Proteomes" id="UP001596045">
    <property type="component" value="Unassembled WGS sequence"/>
</dbReference>
<dbReference type="InterPro" id="IPR036388">
    <property type="entry name" value="WH-like_DNA-bd_sf"/>
</dbReference>
<dbReference type="NCBIfam" id="TIGR00738">
    <property type="entry name" value="rrf2_super"/>
    <property type="match status" value="1"/>
</dbReference>
<accession>A0ABW0MBP8</accession>
<dbReference type="PANTHER" id="PTHR33221:SF5">
    <property type="entry name" value="HTH-TYPE TRANSCRIPTIONAL REGULATOR ISCR"/>
    <property type="match status" value="1"/>
</dbReference>
<evidence type="ECO:0000313" key="2">
    <source>
        <dbReference type="EMBL" id="MFC5475649.1"/>
    </source>
</evidence>
<evidence type="ECO:0000256" key="1">
    <source>
        <dbReference type="ARBA" id="ARBA00023125"/>
    </source>
</evidence>
<sequence>MRLTTKGRYAVTAMLDLALHSNDGPVTANDISRRQRISRSYLEHLFAKLHRDHLVESLHGPGGGYFLARELHDISVADILQAVDESIEATQCLGKLNCHDGKRCMTHELWANLNTEIVRYLASVRLSQLVEKHQPGRAQPLIMLQREQRSLPLVERPEAEE</sequence>
<keyword evidence="1" id="KW-0238">DNA-binding</keyword>
<proteinExistence type="predicted"/>
<protein>
    <submittedName>
        <fullName evidence="2">Rrf2 family transcriptional regulator</fullName>
    </submittedName>
</protein>
<dbReference type="InterPro" id="IPR000944">
    <property type="entry name" value="Tscrpt_reg_Rrf2"/>
</dbReference>
<dbReference type="PANTHER" id="PTHR33221">
    <property type="entry name" value="WINGED HELIX-TURN-HELIX TRANSCRIPTIONAL REGULATOR, RRF2 FAMILY"/>
    <property type="match status" value="1"/>
</dbReference>
<dbReference type="RefSeq" id="WP_378999130.1">
    <property type="nucleotide sequence ID" value="NZ_JBHSMT010000028.1"/>
</dbReference>
<evidence type="ECO:0000313" key="3">
    <source>
        <dbReference type="Proteomes" id="UP001596045"/>
    </source>
</evidence>
<organism evidence="2 3">
    <name type="scientific">Paraherbaspirillum soli</name>
    <dbReference type="NCBI Taxonomy" id="631222"/>
    <lineage>
        <taxon>Bacteria</taxon>
        <taxon>Pseudomonadati</taxon>
        <taxon>Pseudomonadota</taxon>
        <taxon>Betaproteobacteria</taxon>
        <taxon>Burkholderiales</taxon>
        <taxon>Oxalobacteraceae</taxon>
        <taxon>Paraherbaspirillum</taxon>
    </lineage>
</organism>
<dbReference type="Gene3D" id="1.10.10.10">
    <property type="entry name" value="Winged helix-like DNA-binding domain superfamily/Winged helix DNA-binding domain"/>
    <property type="match status" value="1"/>
</dbReference>
<dbReference type="InterPro" id="IPR036390">
    <property type="entry name" value="WH_DNA-bd_sf"/>
</dbReference>
<dbReference type="PROSITE" id="PS51197">
    <property type="entry name" value="HTH_RRF2_2"/>
    <property type="match status" value="1"/>
</dbReference>